<organism evidence="2 3">
    <name type="scientific">Megasphaera paucivorans</name>
    <dbReference type="NCBI Taxonomy" id="349095"/>
    <lineage>
        <taxon>Bacteria</taxon>
        <taxon>Bacillati</taxon>
        <taxon>Bacillota</taxon>
        <taxon>Negativicutes</taxon>
        <taxon>Veillonellales</taxon>
        <taxon>Veillonellaceae</taxon>
        <taxon>Megasphaera</taxon>
    </lineage>
</organism>
<evidence type="ECO:0000313" key="3">
    <source>
        <dbReference type="Proteomes" id="UP000199309"/>
    </source>
</evidence>
<proteinExistence type="predicted"/>
<feature type="transmembrane region" description="Helical" evidence="1">
    <location>
        <begin position="38"/>
        <end position="56"/>
    </location>
</feature>
<accession>A0A1G9ZWJ9</accession>
<keyword evidence="1" id="KW-1133">Transmembrane helix</keyword>
<sequence length="155" mass="18117">MYYTYFKKIKEFQQKHIRFLHIKKVQLVSATHINKNDIYLIFCLLVVSFLPLATEWQTFFQKPDQAQVWVNGKLQKTISLSSELNTEFKVQDIPGYAIIQVKNGKIRIRTDDSPRQIGVHMGWIDKPYEQVVNVPYKIMIVITGKQTTDIDALAQ</sequence>
<keyword evidence="1" id="KW-0812">Transmembrane</keyword>
<keyword evidence="1" id="KW-0472">Membrane</keyword>
<dbReference type="STRING" id="349095.SAMN05660299_02412"/>
<dbReference type="Gene3D" id="2.60.320.10">
    <property type="entry name" value="N-utilization substance G protein NusG, insert domain"/>
    <property type="match status" value="1"/>
</dbReference>
<dbReference type="RefSeq" id="WP_091652302.1">
    <property type="nucleotide sequence ID" value="NZ_FNHQ01000033.1"/>
</dbReference>
<gene>
    <name evidence="2" type="ORF">SAMN05660299_02412</name>
</gene>
<evidence type="ECO:0000256" key="1">
    <source>
        <dbReference type="SAM" id="Phobius"/>
    </source>
</evidence>
<dbReference type="EMBL" id="FNHQ01000033">
    <property type="protein sequence ID" value="SDN25588.1"/>
    <property type="molecule type" value="Genomic_DNA"/>
</dbReference>
<reference evidence="2 3" key="1">
    <citation type="submission" date="2016-10" db="EMBL/GenBank/DDBJ databases">
        <authorList>
            <person name="de Groot N.N."/>
        </authorList>
    </citation>
    <scope>NUCLEOTIDE SEQUENCE [LARGE SCALE GENOMIC DNA]</scope>
    <source>
        <strain evidence="2 3">DSM 16981</strain>
    </source>
</reference>
<keyword evidence="3" id="KW-1185">Reference proteome</keyword>
<name>A0A1G9ZWJ9_9FIRM</name>
<dbReference type="OrthoDB" id="47603at2"/>
<protein>
    <submittedName>
        <fullName evidence="2">Uncharacterized protein</fullName>
    </submittedName>
</protein>
<dbReference type="Proteomes" id="UP000199309">
    <property type="component" value="Unassembled WGS sequence"/>
</dbReference>
<dbReference type="InterPro" id="IPR038690">
    <property type="entry name" value="NusG_2_sf"/>
</dbReference>
<dbReference type="AlphaFoldDB" id="A0A1G9ZWJ9"/>
<evidence type="ECO:0000313" key="2">
    <source>
        <dbReference type="EMBL" id="SDN25588.1"/>
    </source>
</evidence>
<dbReference type="Pfam" id="PF07009">
    <property type="entry name" value="NusG_II"/>
    <property type="match status" value="1"/>
</dbReference>